<dbReference type="GO" id="GO:0006624">
    <property type="term" value="P:vacuolar protein processing"/>
    <property type="evidence" value="ECO:0007669"/>
    <property type="project" value="TreeGrafter"/>
</dbReference>
<evidence type="ECO:0000256" key="6">
    <source>
        <dbReference type="ARBA" id="ARBA00022801"/>
    </source>
</evidence>
<feature type="chain" id="PRO_5036211467" description="legumain" evidence="9">
    <location>
        <begin position="17"/>
        <end position="307"/>
    </location>
</feature>
<dbReference type="GO" id="GO:0005773">
    <property type="term" value="C:vacuole"/>
    <property type="evidence" value="ECO:0007669"/>
    <property type="project" value="GOC"/>
</dbReference>
<proteinExistence type="inferred from homology"/>
<dbReference type="EC" id="3.4.22.34" evidence="3"/>
<keyword evidence="7" id="KW-0788">Thiol protease</keyword>
<dbReference type="AlphaFoldDB" id="A0A7R9MD72"/>
<evidence type="ECO:0000256" key="1">
    <source>
        <dbReference type="ARBA" id="ARBA00000810"/>
    </source>
</evidence>
<dbReference type="PANTHER" id="PTHR12000">
    <property type="entry name" value="HEMOGLOBINASE FAMILY MEMBER"/>
    <property type="match status" value="1"/>
</dbReference>
<feature type="active site" description="Nucleophile" evidence="8">
    <location>
        <position position="183"/>
    </location>
</feature>
<feature type="active site" evidence="8">
    <location>
        <position position="145"/>
    </location>
</feature>
<dbReference type="OrthoDB" id="192611at2759"/>
<dbReference type="EMBL" id="OC928945">
    <property type="protein sequence ID" value="CAD7658009.1"/>
    <property type="molecule type" value="Genomic_DNA"/>
</dbReference>
<evidence type="ECO:0000256" key="3">
    <source>
        <dbReference type="ARBA" id="ARBA00012628"/>
    </source>
</evidence>
<dbReference type="Pfam" id="PF01650">
    <property type="entry name" value="Peptidase_C13"/>
    <property type="match status" value="1"/>
</dbReference>
<gene>
    <name evidence="10" type="ORF">ONB1V03_LOCUS14634</name>
</gene>
<evidence type="ECO:0000256" key="9">
    <source>
        <dbReference type="SAM" id="SignalP"/>
    </source>
</evidence>
<evidence type="ECO:0000256" key="5">
    <source>
        <dbReference type="ARBA" id="ARBA00022729"/>
    </source>
</evidence>
<evidence type="ECO:0000313" key="10">
    <source>
        <dbReference type="EMBL" id="CAD7658009.1"/>
    </source>
</evidence>
<reference evidence="10" key="1">
    <citation type="submission" date="2020-11" db="EMBL/GenBank/DDBJ databases">
        <authorList>
            <person name="Tran Van P."/>
        </authorList>
    </citation>
    <scope>NUCLEOTIDE SEQUENCE</scope>
</reference>
<organism evidence="10">
    <name type="scientific">Oppiella nova</name>
    <dbReference type="NCBI Taxonomy" id="334625"/>
    <lineage>
        <taxon>Eukaryota</taxon>
        <taxon>Metazoa</taxon>
        <taxon>Ecdysozoa</taxon>
        <taxon>Arthropoda</taxon>
        <taxon>Chelicerata</taxon>
        <taxon>Arachnida</taxon>
        <taxon>Acari</taxon>
        <taxon>Acariformes</taxon>
        <taxon>Sarcoptiformes</taxon>
        <taxon>Oribatida</taxon>
        <taxon>Brachypylina</taxon>
        <taxon>Oppioidea</taxon>
        <taxon>Oppiidae</taxon>
        <taxon>Oppiella</taxon>
    </lineage>
</organism>
<dbReference type="PANTHER" id="PTHR12000:SF42">
    <property type="entry name" value="LEGUMAIN"/>
    <property type="match status" value="1"/>
</dbReference>
<feature type="signal peptide" evidence="9">
    <location>
        <begin position="1"/>
        <end position="16"/>
    </location>
</feature>
<name>A0A7R9MD72_9ACAR</name>
<accession>A0A7R9MD72</accession>
<comment type="similarity">
    <text evidence="2">Belongs to the peptidase C13 family.</text>
</comment>
<sequence length="307" mass="35405">MKVLLLLSVFYLYVNSLPVNDNEFTGKKWVVLAAGSKGWENYRHQSDIYHAYQIMHANGIPDENIIVFHYDDIANNQHNKYPGKVINWPKGPDVYHDVPKDYTGKEVTPENFLKVLAGDKELENAGKKVLKSGPDDHVFVFFDDHDLVCFPETYLYASNLTQTLKDMHKNNKYSKLVFYIEACESGSMFYKHLPTDINIYATTASLPDEGSWDMYPDTFLGTSLADLYSERWMEFSEQHDLRTATLQEQFDYTMKMTNMSHCQQYGDLSIAKLPVADFLGYKQTTAPVVYERDVPFESTDNRDSELV</sequence>
<evidence type="ECO:0000256" key="7">
    <source>
        <dbReference type="ARBA" id="ARBA00022807"/>
    </source>
</evidence>
<dbReference type="GO" id="GO:0051603">
    <property type="term" value="P:proteolysis involved in protein catabolic process"/>
    <property type="evidence" value="ECO:0007669"/>
    <property type="project" value="TreeGrafter"/>
</dbReference>
<evidence type="ECO:0000256" key="2">
    <source>
        <dbReference type="ARBA" id="ARBA00009941"/>
    </source>
</evidence>
<comment type="catalytic activity">
    <reaction evidence="1">
        <text>Hydrolysis of proteins and small molecule substrates at -Asn-|-Xaa- bonds.</text>
        <dbReference type="EC" id="3.4.22.34"/>
    </reaction>
</comment>
<keyword evidence="4" id="KW-0645">Protease</keyword>
<dbReference type="PRINTS" id="PR00776">
    <property type="entry name" value="HEMOGLOBNASE"/>
</dbReference>
<evidence type="ECO:0000256" key="4">
    <source>
        <dbReference type="ARBA" id="ARBA00022670"/>
    </source>
</evidence>
<dbReference type="Gene3D" id="3.40.50.1460">
    <property type="match status" value="1"/>
</dbReference>
<keyword evidence="5 9" id="KW-0732">Signal</keyword>
<dbReference type="EMBL" id="CAJPVJ010014120">
    <property type="protein sequence ID" value="CAG2175195.1"/>
    <property type="molecule type" value="Genomic_DNA"/>
</dbReference>
<keyword evidence="11" id="KW-1185">Reference proteome</keyword>
<dbReference type="FunFam" id="3.40.50.1460:FF:000006">
    <property type="entry name" value="Legumain"/>
    <property type="match status" value="1"/>
</dbReference>
<protein>
    <recommendedName>
        <fullName evidence="3">legumain</fullName>
        <ecNumber evidence="3">3.4.22.34</ecNumber>
    </recommendedName>
</protein>
<feature type="non-terminal residue" evidence="10">
    <location>
        <position position="307"/>
    </location>
</feature>
<evidence type="ECO:0000313" key="11">
    <source>
        <dbReference type="Proteomes" id="UP000728032"/>
    </source>
</evidence>
<dbReference type="Proteomes" id="UP000728032">
    <property type="component" value="Unassembled WGS sequence"/>
</dbReference>
<keyword evidence="6" id="KW-0378">Hydrolase</keyword>
<dbReference type="PIRSF" id="PIRSF019663">
    <property type="entry name" value="Legumain"/>
    <property type="match status" value="1"/>
</dbReference>
<dbReference type="InterPro" id="IPR001096">
    <property type="entry name" value="Peptidase_C13"/>
</dbReference>
<evidence type="ECO:0000256" key="8">
    <source>
        <dbReference type="PIRSR" id="PIRSR019663-1"/>
    </source>
</evidence>
<dbReference type="GO" id="GO:0004197">
    <property type="term" value="F:cysteine-type endopeptidase activity"/>
    <property type="evidence" value="ECO:0007669"/>
    <property type="project" value="UniProtKB-EC"/>
</dbReference>